<evidence type="ECO:0000259" key="11">
    <source>
        <dbReference type="Pfam" id="PF01612"/>
    </source>
</evidence>
<dbReference type="PANTHER" id="PTHR13620">
    <property type="entry name" value="3-5 EXONUCLEASE"/>
    <property type="match status" value="1"/>
</dbReference>
<feature type="compositionally biased region" description="Polar residues" evidence="10">
    <location>
        <begin position="416"/>
        <end position="470"/>
    </location>
</feature>
<dbReference type="PANTHER" id="PTHR13620:SF109">
    <property type="entry name" value="3'-5' EXONUCLEASE"/>
    <property type="match status" value="1"/>
</dbReference>
<accession>A0A9W9AV21</accession>
<organism evidence="12 13">
    <name type="scientific">Lentinula lateritia</name>
    <dbReference type="NCBI Taxonomy" id="40482"/>
    <lineage>
        <taxon>Eukaryota</taxon>
        <taxon>Fungi</taxon>
        <taxon>Dikarya</taxon>
        <taxon>Basidiomycota</taxon>
        <taxon>Agaricomycotina</taxon>
        <taxon>Agaricomycetes</taxon>
        <taxon>Agaricomycetidae</taxon>
        <taxon>Agaricales</taxon>
        <taxon>Marasmiineae</taxon>
        <taxon>Omphalotaceae</taxon>
        <taxon>Lentinula</taxon>
    </lineage>
</organism>
<reference evidence="12" key="2">
    <citation type="journal article" date="2023" name="Proc. Natl. Acad. Sci. U.S.A.">
        <title>A global phylogenomic analysis of the shiitake genus Lentinula.</title>
        <authorList>
            <person name="Sierra-Patev S."/>
            <person name="Min B."/>
            <person name="Naranjo-Ortiz M."/>
            <person name="Looney B."/>
            <person name="Konkel Z."/>
            <person name="Slot J.C."/>
            <person name="Sakamoto Y."/>
            <person name="Steenwyk J.L."/>
            <person name="Rokas A."/>
            <person name="Carro J."/>
            <person name="Camarero S."/>
            <person name="Ferreira P."/>
            <person name="Molpeceres G."/>
            <person name="Ruiz-Duenas F.J."/>
            <person name="Serrano A."/>
            <person name="Henrissat B."/>
            <person name="Drula E."/>
            <person name="Hughes K.W."/>
            <person name="Mata J.L."/>
            <person name="Ishikawa N.K."/>
            <person name="Vargas-Isla R."/>
            <person name="Ushijima S."/>
            <person name="Smith C.A."/>
            <person name="Donoghue J."/>
            <person name="Ahrendt S."/>
            <person name="Andreopoulos W."/>
            <person name="He G."/>
            <person name="LaButti K."/>
            <person name="Lipzen A."/>
            <person name="Ng V."/>
            <person name="Riley R."/>
            <person name="Sandor L."/>
            <person name="Barry K."/>
            <person name="Martinez A.T."/>
            <person name="Xiao Y."/>
            <person name="Gibbons J.G."/>
            <person name="Terashima K."/>
            <person name="Grigoriev I.V."/>
            <person name="Hibbett D."/>
        </authorList>
    </citation>
    <scope>NUCLEOTIDE SEQUENCE</scope>
    <source>
        <strain evidence="12">Sp2 HRB7682 ss15</strain>
    </source>
</reference>
<evidence type="ECO:0000313" key="12">
    <source>
        <dbReference type="EMBL" id="KAJ4489589.1"/>
    </source>
</evidence>
<keyword evidence="5" id="KW-0269">Exonuclease</keyword>
<comment type="subcellular location">
    <subcellularLocation>
        <location evidence="1">Nucleus</location>
    </subcellularLocation>
</comment>
<keyword evidence="2" id="KW-0540">Nuclease</keyword>
<dbReference type="InterPro" id="IPR002562">
    <property type="entry name" value="3'-5'_exonuclease_dom"/>
</dbReference>
<evidence type="ECO:0000256" key="1">
    <source>
        <dbReference type="ARBA" id="ARBA00004123"/>
    </source>
</evidence>
<dbReference type="Proteomes" id="UP001150238">
    <property type="component" value="Unassembled WGS sequence"/>
</dbReference>
<dbReference type="CDD" id="cd06141">
    <property type="entry name" value="WRN_exo"/>
    <property type="match status" value="1"/>
</dbReference>
<dbReference type="GO" id="GO:0046872">
    <property type="term" value="F:metal ion binding"/>
    <property type="evidence" value="ECO:0007669"/>
    <property type="project" value="UniProtKB-KW"/>
</dbReference>
<evidence type="ECO:0000256" key="2">
    <source>
        <dbReference type="ARBA" id="ARBA00022722"/>
    </source>
</evidence>
<reference evidence="12" key="1">
    <citation type="submission" date="2022-08" db="EMBL/GenBank/DDBJ databases">
        <authorList>
            <consortium name="DOE Joint Genome Institute"/>
            <person name="Min B."/>
            <person name="Riley R."/>
            <person name="Sierra-Patev S."/>
            <person name="Naranjo-Ortiz M."/>
            <person name="Looney B."/>
            <person name="Konkel Z."/>
            <person name="Slot J.C."/>
            <person name="Sakamoto Y."/>
            <person name="Steenwyk J.L."/>
            <person name="Rokas A."/>
            <person name="Carro J."/>
            <person name="Camarero S."/>
            <person name="Ferreira P."/>
            <person name="Molpeceres G."/>
            <person name="Ruiz-Duenas F.J."/>
            <person name="Serrano A."/>
            <person name="Henrissat B."/>
            <person name="Drula E."/>
            <person name="Hughes K.W."/>
            <person name="Mata J.L."/>
            <person name="Ishikawa N.K."/>
            <person name="Vargas-Isla R."/>
            <person name="Ushijima S."/>
            <person name="Smith C.A."/>
            <person name="Ahrendt S."/>
            <person name="Andreopoulos W."/>
            <person name="He G."/>
            <person name="Labutti K."/>
            <person name="Lipzen A."/>
            <person name="Ng V."/>
            <person name="Sandor L."/>
            <person name="Barry K."/>
            <person name="Martinez A.T."/>
            <person name="Xiao Y."/>
            <person name="Gibbons J.G."/>
            <person name="Terashima K."/>
            <person name="Hibbett D.S."/>
            <person name="Grigoriev I.V."/>
        </authorList>
    </citation>
    <scope>NUCLEOTIDE SEQUENCE</scope>
    <source>
        <strain evidence="12">Sp2 HRB7682 ss15</strain>
    </source>
</reference>
<protein>
    <recommendedName>
        <fullName evidence="8">3'-5' exonuclease</fullName>
    </recommendedName>
    <alternativeName>
        <fullName evidence="9">Werner Syndrome-like exonuclease</fullName>
    </alternativeName>
</protein>
<dbReference type="GO" id="GO:0006139">
    <property type="term" value="P:nucleobase-containing compound metabolic process"/>
    <property type="evidence" value="ECO:0007669"/>
    <property type="project" value="InterPro"/>
</dbReference>
<evidence type="ECO:0000256" key="6">
    <source>
        <dbReference type="ARBA" id="ARBA00022842"/>
    </source>
</evidence>
<dbReference type="SUPFAM" id="SSF53098">
    <property type="entry name" value="Ribonuclease H-like"/>
    <property type="match status" value="1"/>
</dbReference>
<comment type="caution">
    <text evidence="12">The sequence shown here is derived from an EMBL/GenBank/DDBJ whole genome shotgun (WGS) entry which is preliminary data.</text>
</comment>
<dbReference type="AlphaFoldDB" id="A0A9W9AV21"/>
<sequence length="507" mass="56338">MSNYLHPAGPGSLSTSSMTPYYLKDEPQASNTLRHMANSLNAAAYEFFRSPENFVPPHIGFDLEWKPNYRPGEAENPIAVIQIAFQTVSYVVHVRWMRNLPDGLAEILENPRIVKVGVGIQNDAKKLFRDLRICLNSCVDLSLFVKCVDSGLFAERLDRYAGIPLLSSAFTPPSLPPDSTSPWEFYASETFLGPHFRRLFRGPYSNSIGLARLAETYEGIVLTKGKITRSNWDLELSPAQVTYAALDAYAGSVVYTHLIRLFSLLEPTKRPKRKFYAFDCIRGTLYNCCGDNRRTLLGEQMEDTELPRGYTIPPTFYPVEDEITLHLQGVGTDQPRGLIVWNPSNPEYDPGPMPPKKTPEEKEEAKIARQKRRQEKLKEEAAQNGGAKTDSKIVRAPNDSVSVAPNVARAPPRIANTGSRAQRRTNFIPKNNHGPTNSVGSSTLPTNPVLPITTSSGPNGIHSSMQTAQISKAPGAPTEGPKPHPPRRPRYRKRNPPPQQTNQGVRG</sequence>
<keyword evidence="7" id="KW-0539">Nucleus</keyword>
<evidence type="ECO:0000256" key="3">
    <source>
        <dbReference type="ARBA" id="ARBA00022723"/>
    </source>
</evidence>
<evidence type="ECO:0000313" key="13">
    <source>
        <dbReference type="Proteomes" id="UP001150238"/>
    </source>
</evidence>
<evidence type="ECO:0000256" key="9">
    <source>
        <dbReference type="ARBA" id="ARBA00042761"/>
    </source>
</evidence>
<evidence type="ECO:0000256" key="8">
    <source>
        <dbReference type="ARBA" id="ARBA00040531"/>
    </source>
</evidence>
<feature type="domain" description="3'-5' exonuclease" evidence="11">
    <location>
        <begin position="46"/>
        <end position="142"/>
    </location>
</feature>
<feature type="compositionally biased region" description="Basic residues" evidence="10">
    <location>
        <begin position="484"/>
        <end position="495"/>
    </location>
</feature>
<keyword evidence="3" id="KW-0479">Metal-binding</keyword>
<proteinExistence type="predicted"/>
<dbReference type="Gene3D" id="3.30.420.10">
    <property type="entry name" value="Ribonuclease H-like superfamily/Ribonuclease H"/>
    <property type="match status" value="2"/>
</dbReference>
<dbReference type="InterPro" id="IPR012337">
    <property type="entry name" value="RNaseH-like_sf"/>
</dbReference>
<dbReference type="GO" id="GO:0005634">
    <property type="term" value="C:nucleus"/>
    <property type="evidence" value="ECO:0007669"/>
    <property type="project" value="UniProtKB-SubCell"/>
</dbReference>
<keyword evidence="4" id="KW-0378">Hydrolase</keyword>
<dbReference type="GO" id="GO:0003676">
    <property type="term" value="F:nucleic acid binding"/>
    <property type="evidence" value="ECO:0007669"/>
    <property type="project" value="InterPro"/>
</dbReference>
<feature type="region of interest" description="Disordered" evidence="10">
    <location>
        <begin position="344"/>
        <end position="507"/>
    </location>
</feature>
<dbReference type="InterPro" id="IPR036397">
    <property type="entry name" value="RNaseH_sf"/>
</dbReference>
<evidence type="ECO:0000256" key="5">
    <source>
        <dbReference type="ARBA" id="ARBA00022839"/>
    </source>
</evidence>
<evidence type="ECO:0000256" key="4">
    <source>
        <dbReference type="ARBA" id="ARBA00022801"/>
    </source>
</evidence>
<name>A0A9W9AV21_9AGAR</name>
<dbReference type="InterPro" id="IPR051132">
    <property type="entry name" value="3-5_Exonuclease_domain"/>
</dbReference>
<gene>
    <name evidence="12" type="ORF">C8J55DRAFT_505455</name>
</gene>
<dbReference type="Pfam" id="PF01612">
    <property type="entry name" value="DNA_pol_A_exo1"/>
    <property type="match status" value="1"/>
</dbReference>
<keyword evidence="6" id="KW-0460">Magnesium</keyword>
<feature type="region of interest" description="Disordered" evidence="10">
    <location>
        <begin position="1"/>
        <end position="20"/>
    </location>
</feature>
<evidence type="ECO:0000256" key="10">
    <source>
        <dbReference type="SAM" id="MobiDB-lite"/>
    </source>
</evidence>
<dbReference type="EMBL" id="JANVFS010000007">
    <property type="protein sequence ID" value="KAJ4489589.1"/>
    <property type="molecule type" value="Genomic_DNA"/>
</dbReference>
<feature type="compositionally biased region" description="Basic and acidic residues" evidence="10">
    <location>
        <begin position="357"/>
        <end position="367"/>
    </location>
</feature>
<evidence type="ECO:0000256" key="7">
    <source>
        <dbReference type="ARBA" id="ARBA00023242"/>
    </source>
</evidence>
<dbReference type="GO" id="GO:0008408">
    <property type="term" value="F:3'-5' exonuclease activity"/>
    <property type="evidence" value="ECO:0007669"/>
    <property type="project" value="InterPro"/>
</dbReference>